<name>B5IA88_ACIB4</name>
<dbReference type="AlphaFoldDB" id="B5IA88"/>
<dbReference type="Gene3D" id="3.90.1150.10">
    <property type="entry name" value="Aspartate Aminotransferase, domain 1"/>
    <property type="match status" value="1"/>
</dbReference>
<reference evidence="10" key="1">
    <citation type="submission" date="2010-02" db="EMBL/GenBank/DDBJ databases">
        <title>Complete sequence of Aciduliprofundum boonei T469.</title>
        <authorList>
            <consortium name="US DOE Joint Genome Institute"/>
            <person name="Lucas S."/>
            <person name="Copeland A."/>
            <person name="Lapidus A."/>
            <person name="Cheng J.-F."/>
            <person name="Bruce D."/>
            <person name="Goodwin L."/>
            <person name="Pitluck S."/>
            <person name="Saunders E."/>
            <person name="Detter J.C."/>
            <person name="Han C."/>
            <person name="Tapia R."/>
            <person name="Land M."/>
            <person name="Hauser L."/>
            <person name="Kyrpides N."/>
            <person name="Mikhailova N."/>
            <person name="Flores G."/>
            <person name="Reysenbach A.-L."/>
            <person name="Woyke T."/>
        </authorList>
    </citation>
    <scope>NUCLEOTIDE SEQUENCE</scope>
    <source>
        <strain evidence="10">T469</strain>
    </source>
</reference>
<evidence type="ECO:0000256" key="8">
    <source>
        <dbReference type="ARBA" id="ARBA00050040"/>
    </source>
</evidence>
<dbReference type="GO" id="GO:0045484">
    <property type="term" value="F:L-lysine 6-transaminase activity"/>
    <property type="evidence" value="ECO:0007669"/>
    <property type="project" value="UniProtKB-EC"/>
</dbReference>
<dbReference type="PROSITE" id="PS00600">
    <property type="entry name" value="AA_TRANSFER_CLASS_3"/>
    <property type="match status" value="1"/>
</dbReference>
<keyword evidence="5" id="KW-0808">Transferase</keyword>
<dbReference type="GO" id="GO:0030170">
    <property type="term" value="F:pyridoxal phosphate binding"/>
    <property type="evidence" value="ECO:0007669"/>
    <property type="project" value="InterPro"/>
</dbReference>
<organism evidence="10 11">
    <name type="scientific">Aciduliprofundum boonei (strain DSM 19572 / T469)</name>
    <dbReference type="NCBI Taxonomy" id="439481"/>
    <lineage>
        <taxon>Archaea</taxon>
        <taxon>Methanobacteriati</taxon>
        <taxon>Thermoplasmatota</taxon>
        <taxon>DHVE2 group</taxon>
        <taxon>Candidatus Aciduliprofundum</taxon>
    </lineage>
</organism>
<evidence type="ECO:0000256" key="3">
    <source>
        <dbReference type="ARBA" id="ARBA00013071"/>
    </source>
</evidence>
<dbReference type="OrthoDB" id="85346at2157"/>
<evidence type="ECO:0000313" key="11">
    <source>
        <dbReference type="Proteomes" id="UP000001400"/>
    </source>
</evidence>
<keyword evidence="6 9" id="KW-0663">Pyridoxal phosphate</keyword>
<dbReference type="PANTHER" id="PTHR43206:SF2">
    <property type="entry name" value="4-AMINOBUTYRATE AMINOTRANSFERASE GABT"/>
    <property type="match status" value="1"/>
</dbReference>
<accession>B5IA88</accession>
<proteinExistence type="inferred from homology"/>
<dbReference type="NCBIfam" id="TIGR03251">
    <property type="entry name" value="LAT_fam"/>
    <property type="match status" value="1"/>
</dbReference>
<dbReference type="EMBL" id="CP001941">
    <property type="protein sequence ID" value="ADD08275.1"/>
    <property type="molecule type" value="Genomic_DNA"/>
</dbReference>
<sequence length="439" mass="50620">MISPKEVHKILGERILTDGLDMVLDIEKSHGMWLYDARHSKYFLDFFGFFATSALGMNHPGMFEPEFLKKLQRTAINKITNSDIYTVEYAEFVDTLSKYATPSYFKYFFFVSGGALAVENALKTAFDWRVRKNIANGKGDNTQNLKVIHLKEAFHGRSGYTLALTNTFDPNKTKYFPKFEWPRVTNPKITFPLEGENLEKVKELEKQSLEEIQNAIDKYQDDIAAFIIEPIQGEGGDNHFRKEYFQEVQELLHKNDVMFIVDEVQTGVGATGKWWAHEHFEVQPDIMAFGKKMKVCGIMVGPKVDEIEDNVFHVPSRINSTWGGNIVDMVKAKRIIEIIHEDKLVENAAKMGEYMLKMLHELEEKYPDKVSNVRGRGIFDAFDLATTEMRDKFFIESYKNGLLVLKSGARGIRFRPPLIITEDEINIAHEIMDRTLRFL</sequence>
<evidence type="ECO:0000256" key="6">
    <source>
        <dbReference type="ARBA" id="ARBA00022898"/>
    </source>
</evidence>
<dbReference type="InterPro" id="IPR017657">
    <property type="entry name" value="L-lysine_6-transaminase"/>
</dbReference>
<comment type="similarity">
    <text evidence="2 9">Belongs to the class-III pyridoxal-phosphate-dependent aminotransferase family.</text>
</comment>
<dbReference type="Pfam" id="PF00202">
    <property type="entry name" value="Aminotran_3"/>
    <property type="match status" value="1"/>
</dbReference>
<evidence type="ECO:0000256" key="5">
    <source>
        <dbReference type="ARBA" id="ARBA00022679"/>
    </source>
</evidence>
<protein>
    <recommendedName>
        <fullName evidence="8">L-lysine-epsilon aminotransferase</fullName>
        <ecNumber evidence="3">2.6.1.36</ecNumber>
    </recommendedName>
    <alternativeName>
        <fullName evidence="7">Lysine 6-aminotransferase</fullName>
    </alternativeName>
</protein>
<dbReference type="KEGG" id="abi:Aboo_0464"/>
<dbReference type="RefSeq" id="WP_008082747.1">
    <property type="nucleotide sequence ID" value="NC_013926.1"/>
</dbReference>
<evidence type="ECO:0000256" key="1">
    <source>
        <dbReference type="ARBA" id="ARBA00001933"/>
    </source>
</evidence>
<dbReference type="EC" id="2.6.1.36" evidence="3"/>
<evidence type="ECO:0000313" key="10">
    <source>
        <dbReference type="EMBL" id="ADD08275.1"/>
    </source>
</evidence>
<dbReference type="HOGENOM" id="CLU_016922_10_1_2"/>
<dbReference type="Proteomes" id="UP000001400">
    <property type="component" value="Chromosome"/>
</dbReference>
<dbReference type="PIRSF" id="PIRSF000521">
    <property type="entry name" value="Transaminase_4ab_Lys_Orn"/>
    <property type="match status" value="1"/>
</dbReference>
<evidence type="ECO:0000256" key="4">
    <source>
        <dbReference type="ARBA" id="ARBA00022576"/>
    </source>
</evidence>
<dbReference type="InterPro" id="IPR015421">
    <property type="entry name" value="PyrdxlP-dep_Trfase_major"/>
</dbReference>
<keyword evidence="4" id="KW-0032">Aminotransferase</keyword>
<comment type="cofactor">
    <cofactor evidence="1">
        <name>pyridoxal 5'-phosphate</name>
        <dbReference type="ChEBI" id="CHEBI:597326"/>
    </cofactor>
</comment>
<dbReference type="PANTHER" id="PTHR43206">
    <property type="entry name" value="AMINOTRANSFERASE"/>
    <property type="match status" value="1"/>
</dbReference>
<dbReference type="GO" id="GO:0017000">
    <property type="term" value="P:antibiotic biosynthetic process"/>
    <property type="evidence" value="ECO:0007669"/>
    <property type="project" value="InterPro"/>
</dbReference>
<dbReference type="eggNOG" id="arCOG00915">
    <property type="taxonomic scope" value="Archaea"/>
</dbReference>
<dbReference type="Gene3D" id="3.40.640.10">
    <property type="entry name" value="Type I PLP-dependent aspartate aminotransferase-like (Major domain)"/>
    <property type="match status" value="1"/>
</dbReference>
<evidence type="ECO:0000256" key="2">
    <source>
        <dbReference type="ARBA" id="ARBA00008954"/>
    </source>
</evidence>
<gene>
    <name evidence="10" type="ordered locus">Aboo_0464</name>
</gene>
<keyword evidence="11" id="KW-1185">Reference proteome</keyword>
<dbReference type="InterPro" id="IPR015424">
    <property type="entry name" value="PyrdxlP-dep_Trfase"/>
</dbReference>
<dbReference type="InterPro" id="IPR049704">
    <property type="entry name" value="Aminotrans_3_PPA_site"/>
</dbReference>
<dbReference type="GeneID" id="8827408"/>
<dbReference type="SUPFAM" id="SSF53383">
    <property type="entry name" value="PLP-dependent transferases"/>
    <property type="match status" value="1"/>
</dbReference>
<dbReference type="STRING" id="439481.Aboo_0464"/>
<dbReference type="CDD" id="cd00610">
    <property type="entry name" value="OAT_like"/>
    <property type="match status" value="1"/>
</dbReference>
<dbReference type="InterPro" id="IPR005814">
    <property type="entry name" value="Aminotrans_3"/>
</dbReference>
<evidence type="ECO:0000256" key="9">
    <source>
        <dbReference type="RuleBase" id="RU003560"/>
    </source>
</evidence>
<evidence type="ECO:0000256" key="7">
    <source>
        <dbReference type="ARBA" id="ARBA00030921"/>
    </source>
</evidence>
<dbReference type="GO" id="GO:0009450">
    <property type="term" value="P:gamma-aminobutyric acid catabolic process"/>
    <property type="evidence" value="ECO:0007669"/>
    <property type="project" value="TreeGrafter"/>
</dbReference>
<dbReference type="InterPro" id="IPR015422">
    <property type="entry name" value="PyrdxlP-dep_Trfase_small"/>
</dbReference>